<dbReference type="InterPro" id="IPR014284">
    <property type="entry name" value="RNA_pol_sigma-70_dom"/>
</dbReference>
<dbReference type="SUPFAM" id="SSF88946">
    <property type="entry name" value="Sigma2 domain of RNA polymerase sigma factors"/>
    <property type="match status" value="1"/>
</dbReference>
<dbReference type="GO" id="GO:0016987">
    <property type="term" value="F:sigma factor activity"/>
    <property type="evidence" value="ECO:0007669"/>
    <property type="project" value="UniProtKB-KW"/>
</dbReference>
<evidence type="ECO:0000256" key="1">
    <source>
        <dbReference type="ARBA" id="ARBA00007788"/>
    </source>
</evidence>
<dbReference type="PROSITE" id="PS00715">
    <property type="entry name" value="SIGMA70_1"/>
    <property type="match status" value="1"/>
</dbReference>
<dbReference type="Gene3D" id="1.10.10.10">
    <property type="entry name" value="Winged helix-like DNA-binding domain superfamily/Winged helix DNA-binding domain"/>
    <property type="match status" value="1"/>
</dbReference>
<sequence length="207" mass="23820">MKTFLSPLTPEQENECLKKLKKGSLEARNELTLHNMRLVAHVAKKYQNSEEDMEDLISIGTIGLMKAIATYKEDYGSRLATYAARCIDNELLMYFRAKKKVSREVSLYEPIGMDKEGNQIHLLDIVESEEPDVVEMMERTRQIEKLLGLVPKVLQERELYIVVHRYGLFGNKAMTQREIASAVGISRSYVSRIEKKALDKLKKSFCE</sequence>
<dbReference type="InterPro" id="IPR000943">
    <property type="entry name" value="RNA_pol_sigma70"/>
</dbReference>
<dbReference type="EMBL" id="WGGT01000006">
    <property type="protein sequence ID" value="MVQ45373.1"/>
    <property type="molecule type" value="Genomic_DNA"/>
</dbReference>
<evidence type="ECO:0000313" key="16">
    <source>
        <dbReference type="Proteomes" id="UP000283586"/>
    </source>
</evidence>
<dbReference type="InterPro" id="IPR001387">
    <property type="entry name" value="Cro/C1-type_HTH"/>
</dbReference>
<dbReference type="PIRSF" id="PIRSF000770">
    <property type="entry name" value="RNA_pol_sigma-SigE/K"/>
    <property type="match status" value="1"/>
</dbReference>
<dbReference type="Proteomes" id="UP000478483">
    <property type="component" value="Unassembled WGS sequence"/>
</dbReference>
<dbReference type="EMBL" id="WNAJ01000004">
    <property type="protein sequence ID" value="MTR84532.1"/>
    <property type="molecule type" value="Genomic_DNA"/>
</dbReference>
<dbReference type="EMBL" id="QSHO01000001">
    <property type="protein sequence ID" value="RHC20980.1"/>
    <property type="molecule type" value="Genomic_DNA"/>
</dbReference>
<evidence type="ECO:0000256" key="4">
    <source>
        <dbReference type="ARBA" id="ARBA00023082"/>
    </source>
</evidence>
<dbReference type="NCBIfam" id="NF004471">
    <property type="entry name" value="PRK05803.1"/>
    <property type="match status" value="1"/>
</dbReference>
<dbReference type="InterPro" id="IPR007630">
    <property type="entry name" value="RNA_pol_sigma70_r4"/>
</dbReference>
<dbReference type="PROSITE" id="PS00716">
    <property type="entry name" value="SIGMA70_2"/>
    <property type="match status" value="1"/>
</dbReference>
<dbReference type="EMBL" id="CYXZ01000017">
    <property type="protein sequence ID" value="CUN19217.1"/>
    <property type="molecule type" value="Genomic_DNA"/>
</dbReference>
<evidence type="ECO:0000256" key="6">
    <source>
        <dbReference type="ARBA" id="ARBA00023163"/>
    </source>
</evidence>
<comment type="similarity">
    <text evidence="1 7">Belongs to the sigma-70 factor family.</text>
</comment>
<evidence type="ECO:0000256" key="3">
    <source>
        <dbReference type="ARBA" id="ARBA00023015"/>
    </source>
</evidence>
<evidence type="ECO:0000313" key="17">
    <source>
        <dbReference type="Proteomes" id="UP000478483"/>
    </source>
</evidence>
<evidence type="ECO:0000256" key="5">
    <source>
        <dbReference type="ARBA" id="ARBA00023125"/>
    </source>
</evidence>
<dbReference type="PANTHER" id="PTHR30376">
    <property type="entry name" value="SIGMA FACTOR RPOH HEAT SHOCK RELATED"/>
    <property type="match status" value="1"/>
</dbReference>
<feature type="domain" description="HTH cro/C1-type" evidence="8">
    <location>
        <begin position="174"/>
        <end position="195"/>
    </location>
</feature>
<keyword evidence="5 7" id="KW-0238">DNA-binding</keyword>
<dbReference type="Proteomes" id="UP000479531">
    <property type="component" value="Unassembled WGS sequence"/>
</dbReference>
<dbReference type="AlphaFoldDB" id="A0A173UYU2"/>
<evidence type="ECO:0000313" key="11">
    <source>
        <dbReference type="EMBL" id="MVQ45373.1"/>
    </source>
</evidence>
<dbReference type="SUPFAM" id="SSF88659">
    <property type="entry name" value="Sigma3 and sigma4 domains of RNA polymerase sigma factors"/>
    <property type="match status" value="1"/>
</dbReference>
<accession>A0A173UYU2</accession>
<dbReference type="GO" id="GO:0006352">
    <property type="term" value="P:DNA-templated transcription initiation"/>
    <property type="evidence" value="ECO:0007669"/>
    <property type="project" value="InterPro"/>
</dbReference>
<reference evidence="11 18" key="4">
    <citation type="submission" date="2019-10" db="EMBL/GenBank/DDBJ databases">
        <title>Roseburia spp. ameliorate alcoholic fatty liver via restoration of gut barrier function.</title>
        <authorList>
            <person name="Seo B."/>
            <person name="Ko G."/>
        </authorList>
    </citation>
    <scope>NUCLEOTIDE SEQUENCE [LARGE SCALE GENOMIC DNA]</scope>
    <source>
        <strain evidence="11 18">SNUG30017</strain>
    </source>
</reference>
<dbReference type="InterPro" id="IPR013325">
    <property type="entry name" value="RNA_pol_sigma_r2"/>
</dbReference>
<evidence type="ECO:0000256" key="2">
    <source>
        <dbReference type="ARBA" id="ARBA00022969"/>
    </source>
</evidence>
<dbReference type="STRING" id="166486.ERS852572_02365"/>
<name>A0A173UYU2_9FIRM</name>
<keyword evidence="6 7" id="KW-0804">Transcription</keyword>
<dbReference type="PaxDb" id="166486-ERS852572_02365"/>
<dbReference type="Proteomes" id="UP000283513">
    <property type="component" value="Unassembled WGS sequence"/>
</dbReference>
<dbReference type="InterPro" id="IPR013324">
    <property type="entry name" value="RNA_pol_sigma_r3/r4-like"/>
</dbReference>
<evidence type="ECO:0000313" key="14">
    <source>
        <dbReference type="Proteomes" id="UP000095350"/>
    </source>
</evidence>
<dbReference type="PANTHER" id="PTHR30376:SF3">
    <property type="entry name" value="RNA POLYMERASE SIGMA FACTOR RPOH"/>
    <property type="match status" value="1"/>
</dbReference>
<dbReference type="OrthoDB" id="9809557at2"/>
<evidence type="ECO:0000259" key="8">
    <source>
        <dbReference type="PROSITE" id="PS50943"/>
    </source>
</evidence>
<reference evidence="9 14" key="1">
    <citation type="submission" date="2015-09" db="EMBL/GenBank/DDBJ databases">
        <authorList>
            <consortium name="Pathogen Informatics"/>
        </authorList>
    </citation>
    <scope>NUCLEOTIDE SEQUENCE [LARGE SCALE GENOMIC DNA]</scope>
    <source>
        <strain evidence="9 14">2789STDY5834960</strain>
    </source>
</reference>
<evidence type="ECO:0000313" key="12">
    <source>
        <dbReference type="EMBL" id="RHC20980.1"/>
    </source>
</evidence>
<dbReference type="GO" id="GO:0030435">
    <property type="term" value="P:sporulation resulting in formation of a cellular spore"/>
    <property type="evidence" value="ECO:0007669"/>
    <property type="project" value="UniProtKB-KW"/>
</dbReference>
<evidence type="ECO:0000313" key="15">
    <source>
        <dbReference type="Proteomes" id="UP000283513"/>
    </source>
</evidence>
<keyword evidence="3 7" id="KW-0805">Transcription regulation</keyword>
<dbReference type="NCBIfam" id="TIGR02937">
    <property type="entry name" value="sigma70-ECF"/>
    <property type="match status" value="1"/>
</dbReference>
<protein>
    <recommendedName>
        <fullName evidence="7">RNA polymerase sigma factor</fullName>
    </recommendedName>
</protein>
<dbReference type="PRINTS" id="PR00046">
    <property type="entry name" value="SIGMA70FCT"/>
</dbReference>
<organism evidence="9 14">
    <name type="scientific">Roseburia intestinalis</name>
    <dbReference type="NCBI Taxonomy" id="166486"/>
    <lineage>
        <taxon>Bacteria</taxon>
        <taxon>Bacillati</taxon>
        <taxon>Bacillota</taxon>
        <taxon>Clostridia</taxon>
        <taxon>Lachnospirales</taxon>
        <taxon>Lachnospiraceae</taxon>
        <taxon>Roseburia</taxon>
    </lineage>
</organism>
<evidence type="ECO:0000313" key="18">
    <source>
        <dbReference type="Proteomes" id="UP000479531"/>
    </source>
</evidence>
<dbReference type="EMBL" id="QRQN01000012">
    <property type="protein sequence ID" value="RHN07458.1"/>
    <property type="molecule type" value="Genomic_DNA"/>
</dbReference>
<evidence type="ECO:0000256" key="7">
    <source>
        <dbReference type="RuleBase" id="RU362124"/>
    </source>
</evidence>
<evidence type="ECO:0000313" key="13">
    <source>
        <dbReference type="EMBL" id="RHN07458.1"/>
    </source>
</evidence>
<keyword evidence="4 7" id="KW-0731">Sigma factor</keyword>
<dbReference type="InterPro" id="IPR036388">
    <property type="entry name" value="WH-like_DNA-bd_sf"/>
</dbReference>
<dbReference type="Gene3D" id="1.20.120.1810">
    <property type="match status" value="1"/>
</dbReference>
<dbReference type="GeneID" id="61433482"/>
<gene>
    <name evidence="9" type="primary">sigK</name>
    <name evidence="12" type="ORF">DW856_01875</name>
    <name evidence="13" type="ORF">DWZ31_10750</name>
    <name evidence="9" type="ORF">ERS852572_02365</name>
    <name evidence="11" type="ORF">GCK47_06585</name>
    <name evidence="10" type="ORF">GMD50_05550</name>
</gene>
<dbReference type="Pfam" id="PF04545">
    <property type="entry name" value="Sigma70_r4"/>
    <property type="match status" value="1"/>
</dbReference>
<dbReference type="InterPro" id="IPR050813">
    <property type="entry name" value="Sigma-70_Factor"/>
</dbReference>
<proteinExistence type="inferred from homology"/>
<dbReference type="PROSITE" id="PS50943">
    <property type="entry name" value="HTH_CROC1"/>
    <property type="match status" value="1"/>
</dbReference>
<evidence type="ECO:0000313" key="10">
    <source>
        <dbReference type="EMBL" id="MTR84532.1"/>
    </source>
</evidence>
<dbReference type="Proteomes" id="UP000095350">
    <property type="component" value="Unassembled WGS sequence"/>
</dbReference>
<dbReference type="Pfam" id="PF04542">
    <property type="entry name" value="Sigma70_r2"/>
    <property type="match status" value="1"/>
</dbReference>
<dbReference type="Proteomes" id="UP000283586">
    <property type="component" value="Unassembled WGS sequence"/>
</dbReference>
<evidence type="ECO:0000313" key="9">
    <source>
        <dbReference type="EMBL" id="CUN19217.1"/>
    </source>
</evidence>
<keyword evidence="2" id="KW-0749">Sporulation</keyword>
<reference evidence="15 16" key="2">
    <citation type="submission" date="2018-08" db="EMBL/GenBank/DDBJ databases">
        <title>A genome reference for cultivated species of the human gut microbiota.</title>
        <authorList>
            <person name="Zou Y."/>
            <person name="Xue W."/>
            <person name="Luo G."/>
        </authorList>
    </citation>
    <scope>NUCLEOTIDE SEQUENCE [LARGE SCALE GENOMIC DNA]</scope>
    <source>
        <strain evidence="13 16">AF31-21AC</strain>
        <strain evidence="12 15">AM37-1AC</strain>
    </source>
</reference>
<dbReference type="RefSeq" id="WP_006857506.1">
    <property type="nucleotide sequence ID" value="NZ_CABIYH010000017.1"/>
</dbReference>
<dbReference type="InterPro" id="IPR007627">
    <property type="entry name" value="RNA_pol_sigma70_r2"/>
</dbReference>
<reference evidence="10 17" key="3">
    <citation type="journal article" date="2019" name="Nat. Med.">
        <title>A library of human gut bacterial isolates paired with longitudinal multiomics data enables mechanistic microbiome research.</title>
        <authorList>
            <person name="Poyet M."/>
            <person name="Groussin M."/>
            <person name="Gibbons S.M."/>
            <person name="Avila-Pacheco J."/>
            <person name="Jiang X."/>
            <person name="Kearney S.M."/>
            <person name="Perrotta A.R."/>
            <person name="Berdy B."/>
            <person name="Zhao S."/>
            <person name="Lieberman T.D."/>
            <person name="Swanson P.K."/>
            <person name="Smith M."/>
            <person name="Roesemann S."/>
            <person name="Alexander J.E."/>
            <person name="Rich S.A."/>
            <person name="Livny J."/>
            <person name="Vlamakis H."/>
            <person name="Clish C."/>
            <person name="Bullock K."/>
            <person name="Deik A."/>
            <person name="Scott J."/>
            <person name="Pierce K.A."/>
            <person name="Xavier R.J."/>
            <person name="Alm E.J."/>
        </authorList>
    </citation>
    <scope>NUCLEOTIDE SEQUENCE [LARGE SCALE GENOMIC DNA]</scope>
    <source>
        <strain evidence="10 17">BIOML-A1</strain>
    </source>
</reference>
<comment type="function">
    <text evidence="7">Sigma factors are initiation factors that promote the attachment of RNA polymerase to specific initiation sites and are then released.</text>
</comment>
<dbReference type="GO" id="GO:0003677">
    <property type="term" value="F:DNA binding"/>
    <property type="evidence" value="ECO:0007669"/>
    <property type="project" value="UniProtKB-KW"/>
</dbReference>